<keyword evidence="2" id="KW-1185">Reference proteome</keyword>
<gene>
    <name evidence="1" type="ORF">Clacol_003318</name>
</gene>
<proteinExistence type="predicted"/>
<reference evidence="1" key="1">
    <citation type="submission" date="2021-10" db="EMBL/GenBank/DDBJ databases">
        <title>De novo Genome Assembly of Clathrus columnatus (Basidiomycota, Fungi) Using Illumina and Nanopore Sequence Data.</title>
        <authorList>
            <person name="Ogiso-Tanaka E."/>
            <person name="Itagaki H."/>
            <person name="Hosoya T."/>
            <person name="Hosaka K."/>
        </authorList>
    </citation>
    <scope>NUCLEOTIDE SEQUENCE</scope>
    <source>
        <strain evidence="1">MO-923</strain>
    </source>
</reference>
<evidence type="ECO:0000313" key="2">
    <source>
        <dbReference type="Proteomes" id="UP001050691"/>
    </source>
</evidence>
<protein>
    <submittedName>
        <fullName evidence="1">Uncharacterized protein</fullName>
    </submittedName>
</protein>
<dbReference type="AlphaFoldDB" id="A0AAV5A967"/>
<dbReference type="Proteomes" id="UP001050691">
    <property type="component" value="Unassembled WGS sequence"/>
</dbReference>
<sequence length="106" mass="11986">MSIAEPGYGVPNAPALKLKFRFHEAPTSTSRNSDPSWVRVLLRLKVKLQTDEISAAFTPHIAFGTTNEEFKGAAILLEMRRFYKLRNLYQEFESLAISKDIVIASK</sequence>
<name>A0AAV5A967_9AGAM</name>
<accession>A0AAV5A967</accession>
<comment type="caution">
    <text evidence="1">The sequence shown here is derived from an EMBL/GenBank/DDBJ whole genome shotgun (WGS) entry which is preliminary data.</text>
</comment>
<dbReference type="EMBL" id="BPWL01000004">
    <property type="protein sequence ID" value="GJJ09096.1"/>
    <property type="molecule type" value="Genomic_DNA"/>
</dbReference>
<organism evidence="1 2">
    <name type="scientific">Clathrus columnatus</name>
    <dbReference type="NCBI Taxonomy" id="1419009"/>
    <lineage>
        <taxon>Eukaryota</taxon>
        <taxon>Fungi</taxon>
        <taxon>Dikarya</taxon>
        <taxon>Basidiomycota</taxon>
        <taxon>Agaricomycotina</taxon>
        <taxon>Agaricomycetes</taxon>
        <taxon>Phallomycetidae</taxon>
        <taxon>Phallales</taxon>
        <taxon>Clathraceae</taxon>
        <taxon>Clathrus</taxon>
    </lineage>
</organism>
<evidence type="ECO:0000313" key="1">
    <source>
        <dbReference type="EMBL" id="GJJ09096.1"/>
    </source>
</evidence>